<sequence>MRDMSAYVVTNAGRESSDPSSNYLFDVSRGGRKVAELSHDYRGDEYQMRLPGAGWISLPDRIIVGGGPKPLTISKAGVQALDRLLG</sequence>
<organism evidence="2">
    <name type="scientific">Sphingomonas psychrotolerans</name>
    <dbReference type="NCBI Taxonomy" id="1327635"/>
    <lineage>
        <taxon>Bacteria</taxon>
        <taxon>Pseudomonadati</taxon>
        <taxon>Pseudomonadota</taxon>
        <taxon>Alphaproteobacteria</taxon>
        <taxon>Sphingomonadales</taxon>
        <taxon>Sphingomonadaceae</taxon>
        <taxon>Sphingomonas</taxon>
    </lineage>
</organism>
<feature type="region of interest" description="Disordered" evidence="1">
    <location>
        <begin position="1"/>
        <end position="20"/>
    </location>
</feature>
<name>A0ABU3MY56_9SPHN</name>
<proteinExistence type="predicted"/>
<comment type="caution">
    <text evidence="2">The sequence shown here is derived from an EMBL/GenBank/DDBJ whole genome shotgun (WGS) entry which is preliminary data.</text>
</comment>
<reference evidence="2" key="1">
    <citation type="submission" date="2022-04" db="EMBL/GenBank/DDBJ databases">
        <title>Tomato heritable bacteria conferring resistance against bacterial wilt.</title>
        <authorList>
            <person name="Yin J."/>
        </authorList>
    </citation>
    <scope>NUCLEOTIDE SEQUENCE</scope>
    <source>
        <strain evidence="2">Cra20</strain>
    </source>
</reference>
<dbReference type="EMBL" id="JALMLT010000001">
    <property type="protein sequence ID" value="MDT8757243.1"/>
    <property type="molecule type" value="Genomic_DNA"/>
</dbReference>
<evidence type="ECO:0000313" key="2">
    <source>
        <dbReference type="EMBL" id="MDT8757243.1"/>
    </source>
</evidence>
<evidence type="ECO:0000256" key="1">
    <source>
        <dbReference type="SAM" id="MobiDB-lite"/>
    </source>
</evidence>
<accession>A0ABU3MY56</accession>
<protein>
    <submittedName>
        <fullName evidence="2">Uncharacterized protein</fullName>
    </submittedName>
</protein>
<gene>
    <name evidence="2" type="ORF">MZO42_00895</name>
</gene>